<reference evidence="2 3" key="1">
    <citation type="journal article" date="2019" name="ISME J.">
        <title>Candidatus Macondimonas diazotrophica, a novel gammaproteobacterial genus dominating crude-oil-contaminated coastal sediments.</title>
        <authorList>
            <person name="Karthikeyan S."/>
            <person name="Konstantinidis K."/>
        </authorList>
    </citation>
    <scope>NUCLEOTIDE SEQUENCE [LARGE SCALE GENOMIC DNA]</scope>
    <source>
        <strain evidence="2 3">KTK01</strain>
    </source>
</reference>
<dbReference type="EMBL" id="SRIO01000009">
    <property type="protein sequence ID" value="TFZ82393.1"/>
    <property type="molecule type" value="Genomic_DNA"/>
</dbReference>
<gene>
    <name evidence="2" type="ORF">E4680_07885</name>
</gene>
<evidence type="ECO:0000256" key="1">
    <source>
        <dbReference type="SAM" id="MobiDB-lite"/>
    </source>
</evidence>
<evidence type="ECO:0000313" key="3">
    <source>
        <dbReference type="Proteomes" id="UP000297890"/>
    </source>
</evidence>
<sequence>ATRAVERGVEAARAAERAADGARGAKSGVHKNSLDYVGDTHVYRVKGPDGSTYKIGESAQGTRVGDGTSIRAEQQVRRLTRETGDTYTSEIRRTLPDKVSARDYETRVIERFRRMYGDDALPGNKTNR</sequence>
<name>A0A4Z0F967_9GAMM</name>
<protein>
    <submittedName>
        <fullName evidence="2">Uncharacterized protein</fullName>
    </submittedName>
</protein>
<dbReference type="RefSeq" id="WP_205688822.1">
    <property type="nucleotide sequence ID" value="NZ_SRIO01000009.1"/>
</dbReference>
<feature type="non-terminal residue" evidence="2">
    <location>
        <position position="1"/>
    </location>
</feature>
<feature type="compositionally biased region" description="Basic and acidic residues" evidence="1">
    <location>
        <begin position="1"/>
        <end position="20"/>
    </location>
</feature>
<proteinExistence type="predicted"/>
<comment type="caution">
    <text evidence="2">The sequence shown here is derived from an EMBL/GenBank/DDBJ whole genome shotgun (WGS) entry which is preliminary data.</text>
</comment>
<organism evidence="2 3">
    <name type="scientific">Candidatus Macondimonas diazotrophica</name>
    <dbReference type="NCBI Taxonomy" id="2305248"/>
    <lineage>
        <taxon>Bacteria</taxon>
        <taxon>Pseudomonadati</taxon>
        <taxon>Pseudomonadota</taxon>
        <taxon>Gammaproteobacteria</taxon>
        <taxon>Chromatiales</taxon>
        <taxon>Ectothiorhodospiraceae</taxon>
        <taxon>Candidatus Macondimonas</taxon>
    </lineage>
</organism>
<evidence type="ECO:0000313" key="2">
    <source>
        <dbReference type="EMBL" id="TFZ82393.1"/>
    </source>
</evidence>
<dbReference type="AlphaFoldDB" id="A0A4Z0F967"/>
<keyword evidence="3" id="KW-1185">Reference proteome</keyword>
<dbReference type="Proteomes" id="UP000297890">
    <property type="component" value="Unassembled WGS sequence"/>
</dbReference>
<feature type="region of interest" description="Disordered" evidence="1">
    <location>
        <begin position="1"/>
        <end position="32"/>
    </location>
</feature>
<accession>A0A4Z0F967</accession>